<accession>A0A6M3JHY0</accession>
<dbReference type="InterPro" id="IPR011856">
    <property type="entry name" value="tRNA_endonuc-like_dom_sf"/>
</dbReference>
<proteinExistence type="predicted"/>
<organism evidence="2">
    <name type="scientific">viral metagenome</name>
    <dbReference type="NCBI Taxonomy" id="1070528"/>
    <lineage>
        <taxon>unclassified sequences</taxon>
        <taxon>metagenomes</taxon>
        <taxon>organismal metagenomes</taxon>
    </lineage>
</organism>
<dbReference type="EMBL" id="MT141542">
    <property type="protein sequence ID" value="QJA65616.1"/>
    <property type="molecule type" value="Genomic_DNA"/>
</dbReference>
<dbReference type="AlphaFoldDB" id="A0A6M3JHY0"/>
<protein>
    <recommendedName>
        <fullName evidence="3">VRR-NUC domain-containing protein</fullName>
    </recommendedName>
</protein>
<dbReference type="EMBL" id="MT141639">
    <property type="protein sequence ID" value="QJA68682.1"/>
    <property type="molecule type" value="Genomic_DNA"/>
</dbReference>
<evidence type="ECO:0008006" key="3">
    <source>
        <dbReference type="Google" id="ProtNLM"/>
    </source>
</evidence>
<gene>
    <name evidence="2" type="ORF">MM415A05991_0005</name>
    <name evidence="1" type="ORF">MM415B00382_0006</name>
</gene>
<evidence type="ECO:0000313" key="1">
    <source>
        <dbReference type="EMBL" id="QJA65616.1"/>
    </source>
</evidence>
<name>A0A6M3JHY0_9ZZZZ</name>
<evidence type="ECO:0000313" key="2">
    <source>
        <dbReference type="EMBL" id="QJA68682.1"/>
    </source>
</evidence>
<reference evidence="2" key="1">
    <citation type="submission" date="2020-03" db="EMBL/GenBank/DDBJ databases">
        <title>The deep terrestrial virosphere.</title>
        <authorList>
            <person name="Holmfeldt K."/>
            <person name="Nilsson E."/>
            <person name="Simone D."/>
            <person name="Lopez-Fernandez M."/>
            <person name="Wu X."/>
            <person name="de Brujin I."/>
            <person name="Lundin D."/>
            <person name="Andersson A."/>
            <person name="Bertilsson S."/>
            <person name="Dopson M."/>
        </authorList>
    </citation>
    <scope>NUCLEOTIDE SEQUENCE</scope>
    <source>
        <strain evidence="2">MM415A05991</strain>
        <strain evidence="1">MM415B00382</strain>
    </source>
</reference>
<dbReference type="Gene3D" id="3.40.1350.10">
    <property type="match status" value="1"/>
</dbReference>
<dbReference type="GO" id="GO:0003676">
    <property type="term" value="F:nucleic acid binding"/>
    <property type="evidence" value="ECO:0007669"/>
    <property type="project" value="InterPro"/>
</dbReference>
<sequence length="94" mass="10147">MRRAAKVDANQPEIVQALERCGCTVLSLAPMGRGVCDLLVGLRWRNVLLEVKGPKGKLTPDQRTFLAAWKGEWYVVDSVGAALKAMGLGGVSHD</sequence>